<dbReference type="RefSeq" id="WP_092525257.1">
    <property type="nucleotide sequence ID" value="NZ_FNKO01000002.1"/>
</dbReference>
<evidence type="ECO:0000256" key="1">
    <source>
        <dbReference type="ARBA" id="ARBA00006525"/>
    </source>
</evidence>
<dbReference type="AlphaFoldDB" id="A0A1H1FVB4"/>
<dbReference type="STRING" id="995062.SAMN04489718_3259"/>
<dbReference type="SUPFAM" id="SSF102405">
    <property type="entry name" value="MCP/YpsA-like"/>
    <property type="match status" value="1"/>
</dbReference>
<gene>
    <name evidence="3" type="ORF">SAMN04489718_3259</name>
</gene>
<dbReference type="OrthoDB" id="9785707at2"/>
<keyword evidence="4" id="KW-1185">Reference proteome</keyword>
<dbReference type="Gene3D" id="3.40.50.450">
    <property type="match status" value="1"/>
</dbReference>
<dbReference type="InterPro" id="IPR057666">
    <property type="entry name" value="DrpA_SLOG"/>
</dbReference>
<dbReference type="EMBL" id="FNKO01000002">
    <property type="protein sequence ID" value="SDR04835.1"/>
    <property type="molecule type" value="Genomic_DNA"/>
</dbReference>
<dbReference type="PANTHER" id="PTHR43022">
    <property type="entry name" value="PROTEIN SMF"/>
    <property type="match status" value="1"/>
</dbReference>
<organism evidence="3 4">
    <name type="scientific">Actinopolyspora saharensis</name>
    <dbReference type="NCBI Taxonomy" id="995062"/>
    <lineage>
        <taxon>Bacteria</taxon>
        <taxon>Bacillati</taxon>
        <taxon>Actinomycetota</taxon>
        <taxon>Actinomycetes</taxon>
        <taxon>Actinopolysporales</taxon>
        <taxon>Actinopolysporaceae</taxon>
        <taxon>Actinopolyspora</taxon>
    </lineage>
</organism>
<dbReference type="InterPro" id="IPR003488">
    <property type="entry name" value="DprA"/>
</dbReference>
<comment type="similarity">
    <text evidence="1">Belongs to the DprA/Smf family.</text>
</comment>
<evidence type="ECO:0000313" key="4">
    <source>
        <dbReference type="Proteomes" id="UP000199301"/>
    </source>
</evidence>
<dbReference type="GO" id="GO:0009294">
    <property type="term" value="P:DNA-mediated transformation"/>
    <property type="evidence" value="ECO:0007669"/>
    <property type="project" value="InterPro"/>
</dbReference>
<evidence type="ECO:0000313" key="3">
    <source>
        <dbReference type="EMBL" id="SDR04835.1"/>
    </source>
</evidence>
<feature type="domain" description="Smf/DprA SLOG" evidence="2">
    <location>
        <begin position="86"/>
        <end position="289"/>
    </location>
</feature>
<dbReference type="Proteomes" id="UP000199301">
    <property type="component" value="Unassembled WGS sequence"/>
</dbReference>
<dbReference type="PANTHER" id="PTHR43022:SF1">
    <property type="entry name" value="PROTEIN SMF"/>
    <property type="match status" value="1"/>
</dbReference>
<evidence type="ECO:0000259" key="2">
    <source>
        <dbReference type="Pfam" id="PF02481"/>
    </source>
</evidence>
<reference evidence="4" key="1">
    <citation type="submission" date="2016-10" db="EMBL/GenBank/DDBJ databases">
        <authorList>
            <person name="Varghese N."/>
            <person name="Submissions S."/>
        </authorList>
    </citation>
    <scope>NUCLEOTIDE SEQUENCE [LARGE SCALE GENOMIC DNA]</scope>
    <source>
        <strain evidence="4">DSM 45459</strain>
    </source>
</reference>
<name>A0A1H1FVB4_9ACTN</name>
<protein>
    <submittedName>
        <fullName evidence="3">DNA processing protein</fullName>
    </submittedName>
</protein>
<accession>A0A1H1FVB4</accession>
<sequence length="311" mass="33312">MSSWDDEERAALVALLRARPEGMSWSTITSEVAEAGSACAVRERFGRPSSGETTLFEVTAQAIPPGGEIEQALEDLASWRGEDFEFLTFRDEYYPRRLLEVNQVPPFVFARGKLVPDESAVSVVGSRAASEHARAVAADVARGLSDAGFTVLSGLANGIDAAAHTAALDSGGRTVAILGNGVRRVYPAENRELQERIAREGLVLSQFWPDSPPTKQSFPMRNATMSAYGVATVVVEAGEHSGARIQARLAVEHGRPVILMKPVARGTDWGAQLSVQPGVFVVDTPEEAVEVAERLASGEREVSRLLALATS</sequence>
<proteinExistence type="inferred from homology"/>
<dbReference type="Pfam" id="PF02481">
    <property type="entry name" value="DNA_processg_A"/>
    <property type="match status" value="1"/>
</dbReference>